<comment type="subcellular location">
    <subcellularLocation>
        <location evidence="3">Cytoplasm</location>
    </subcellularLocation>
</comment>
<dbReference type="SUPFAM" id="SSF74942">
    <property type="entry name" value="YhbC-like, C-terminal domain"/>
    <property type="match status" value="1"/>
</dbReference>
<dbReference type="Pfam" id="PF02576">
    <property type="entry name" value="RimP_N"/>
    <property type="match status" value="1"/>
</dbReference>
<keyword evidence="2 3" id="KW-0690">Ribosome biogenesis</keyword>
<dbReference type="GO" id="GO:0000028">
    <property type="term" value="P:ribosomal small subunit assembly"/>
    <property type="evidence" value="ECO:0007669"/>
    <property type="project" value="TreeGrafter"/>
</dbReference>
<dbReference type="InterPro" id="IPR028989">
    <property type="entry name" value="RimP_N"/>
</dbReference>
<dbReference type="FunFam" id="3.30.300.70:FF:000001">
    <property type="entry name" value="Ribosome maturation factor RimP"/>
    <property type="match status" value="1"/>
</dbReference>
<dbReference type="InterPro" id="IPR035956">
    <property type="entry name" value="RimP_N_sf"/>
</dbReference>
<evidence type="ECO:0000313" key="7">
    <source>
        <dbReference type="EMBL" id="OXT01840.1"/>
    </source>
</evidence>
<gene>
    <name evidence="3" type="primary">rimP</name>
    <name evidence="7" type="ORF">B7H23_02490</name>
</gene>
<dbReference type="PANTHER" id="PTHR33867:SF1">
    <property type="entry name" value="RIBOSOME MATURATION FACTOR RIMP"/>
    <property type="match status" value="1"/>
</dbReference>
<feature type="compositionally biased region" description="Acidic residues" evidence="4">
    <location>
        <begin position="230"/>
        <end position="243"/>
    </location>
</feature>
<feature type="domain" description="Ribosome maturation factor RimP C-terminal" evidence="6">
    <location>
        <begin position="139"/>
        <end position="206"/>
    </location>
</feature>
<organism evidence="7 8">
    <name type="scientific">Notoacmeibacter marinus</name>
    <dbReference type="NCBI Taxonomy" id="1876515"/>
    <lineage>
        <taxon>Bacteria</taxon>
        <taxon>Pseudomonadati</taxon>
        <taxon>Pseudomonadota</taxon>
        <taxon>Alphaproteobacteria</taxon>
        <taxon>Hyphomicrobiales</taxon>
        <taxon>Notoacmeibacteraceae</taxon>
        <taxon>Notoacmeibacter</taxon>
    </lineage>
</organism>
<comment type="similarity">
    <text evidence="3">Belongs to the RimP family.</text>
</comment>
<comment type="caution">
    <text evidence="7">The sequence shown here is derived from an EMBL/GenBank/DDBJ whole genome shotgun (WGS) entry which is preliminary data.</text>
</comment>
<dbReference type="Gene3D" id="3.30.300.70">
    <property type="entry name" value="RimP-like superfamily, N-terminal"/>
    <property type="match status" value="1"/>
</dbReference>
<dbReference type="CDD" id="cd01734">
    <property type="entry name" value="YlxS_C"/>
    <property type="match status" value="1"/>
</dbReference>
<evidence type="ECO:0000256" key="2">
    <source>
        <dbReference type="ARBA" id="ARBA00022517"/>
    </source>
</evidence>
<evidence type="ECO:0000259" key="6">
    <source>
        <dbReference type="Pfam" id="PF17384"/>
    </source>
</evidence>
<evidence type="ECO:0000256" key="3">
    <source>
        <dbReference type="HAMAP-Rule" id="MF_01077"/>
    </source>
</evidence>
<evidence type="ECO:0000256" key="4">
    <source>
        <dbReference type="SAM" id="MobiDB-lite"/>
    </source>
</evidence>
<name>A0A231V123_9HYPH</name>
<dbReference type="HAMAP" id="MF_01077">
    <property type="entry name" value="RimP"/>
    <property type="match status" value="1"/>
</dbReference>
<dbReference type="GO" id="GO:0006412">
    <property type="term" value="P:translation"/>
    <property type="evidence" value="ECO:0007669"/>
    <property type="project" value="TreeGrafter"/>
</dbReference>
<dbReference type="SUPFAM" id="SSF75420">
    <property type="entry name" value="YhbC-like, N-terminal domain"/>
    <property type="match status" value="1"/>
</dbReference>
<sequence>MTDRGRIGRSTSWSVRRRVGPPGPALFYYRLPFLKRTERALSGSDDRIIHETGVEAHVAAIIEPVMQTLDFRLVRVRITGQNGKTLQIFAEKTNGTMSVEDCEELSRAISPALDVDDPIEGAYHLEVSSPGIDRPLIAKSDFRNWQGHLAKIETSVILSGRRKFRGYIEAVTDDGFTLKRDTLGYGDEVEVAIPFDTLSDARLILTDDLIRDALAKERAVRKALKKGLDSDNDNDDTAGSAED</sequence>
<comment type="function">
    <text evidence="3">Required for maturation of 30S ribosomal subunits.</text>
</comment>
<keyword evidence="8" id="KW-1185">Reference proteome</keyword>
<dbReference type="Proteomes" id="UP000215405">
    <property type="component" value="Unassembled WGS sequence"/>
</dbReference>
<dbReference type="NCBIfam" id="NF000932">
    <property type="entry name" value="PRK00092.2-5"/>
    <property type="match status" value="1"/>
</dbReference>
<accession>A0A231V123</accession>
<dbReference type="Pfam" id="PF17384">
    <property type="entry name" value="DUF150_C"/>
    <property type="match status" value="1"/>
</dbReference>
<feature type="domain" description="Ribosome maturation factor RimP N-terminal" evidence="5">
    <location>
        <begin position="61"/>
        <end position="133"/>
    </location>
</feature>
<feature type="region of interest" description="Disordered" evidence="4">
    <location>
        <begin position="223"/>
        <end position="243"/>
    </location>
</feature>
<keyword evidence="1 3" id="KW-0963">Cytoplasm</keyword>
<dbReference type="GO" id="GO:0005829">
    <property type="term" value="C:cytosol"/>
    <property type="evidence" value="ECO:0007669"/>
    <property type="project" value="TreeGrafter"/>
</dbReference>
<evidence type="ECO:0000256" key="1">
    <source>
        <dbReference type="ARBA" id="ARBA00022490"/>
    </source>
</evidence>
<reference evidence="8" key="1">
    <citation type="journal article" date="2017" name="Int. J. Syst. Evol. Microbiol.">
        <title>Notoacmeibacter marinus gen. nov., sp. nov., isolated from the gut of a limpet and proposal of Notoacmeibacteraceae fam. nov. in the order Rhizobiales of the class Alphaproteobacteria.</title>
        <authorList>
            <person name="Huang Z."/>
            <person name="Guo F."/>
            <person name="Lai Q."/>
        </authorList>
    </citation>
    <scope>NUCLEOTIDE SEQUENCE [LARGE SCALE GENOMIC DNA]</scope>
    <source>
        <strain evidence="8">XMTR2A4</strain>
    </source>
</reference>
<dbReference type="InterPro" id="IPR028998">
    <property type="entry name" value="RimP_C"/>
</dbReference>
<evidence type="ECO:0000313" key="8">
    <source>
        <dbReference type="Proteomes" id="UP000215405"/>
    </source>
</evidence>
<proteinExistence type="inferred from homology"/>
<dbReference type="InterPro" id="IPR036847">
    <property type="entry name" value="RimP_C_sf"/>
</dbReference>
<dbReference type="InterPro" id="IPR003728">
    <property type="entry name" value="Ribosome_maturation_RimP"/>
</dbReference>
<evidence type="ECO:0000259" key="5">
    <source>
        <dbReference type="Pfam" id="PF02576"/>
    </source>
</evidence>
<dbReference type="PANTHER" id="PTHR33867">
    <property type="entry name" value="RIBOSOME MATURATION FACTOR RIMP"/>
    <property type="match status" value="1"/>
</dbReference>
<dbReference type="AlphaFoldDB" id="A0A231V123"/>
<dbReference type="EMBL" id="NBYO01000001">
    <property type="protein sequence ID" value="OXT01840.1"/>
    <property type="molecule type" value="Genomic_DNA"/>
</dbReference>
<protein>
    <recommendedName>
        <fullName evidence="3">Ribosome maturation factor RimP</fullName>
    </recommendedName>
</protein>